<dbReference type="STRING" id="1801797.A3G06_01085"/>
<protein>
    <recommendedName>
        <fullName evidence="4">Class F sortase</fullName>
    </recommendedName>
</protein>
<evidence type="ECO:0000313" key="3">
    <source>
        <dbReference type="Proteomes" id="UP000176192"/>
    </source>
</evidence>
<dbReference type="GO" id="GO:0016787">
    <property type="term" value="F:hydrolase activity"/>
    <property type="evidence" value="ECO:0007669"/>
    <property type="project" value="UniProtKB-KW"/>
</dbReference>
<evidence type="ECO:0000313" key="2">
    <source>
        <dbReference type="EMBL" id="OGJ02621.1"/>
    </source>
</evidence>
<organism evidence="2 3">
    <name type="scientific">Candidatus Nomurabacteria bacterium RIFCSPLOWO2_12_FULL_46_14</name>
    <dbReference type="NCBI Taxonomy" id="1801797"/>
    <lineage>
        <taxon>Bacteria</taxon>
        <taxon>Candidatus Nomuraibacteriota</taxon>
    </lineage>
</organism>
<accession>A0A1F6Y8D6</accession>
<evidence type="ECO:0000256" key="1">
    <source>
        <dbReference type="ARBA" id="ARBA00022801"/>
    </source>
</evidence>
<dbReference type="InterPro" id="IPR042001">
    <property type="entry name" value="Sortase_F"/>
</dbReference>
<dbReference type="SUPFAM" id="SSF63817">
    <property type="entry name" value="Sortase"/>
    <property type="match status" value="1"/>
</dbReference>
<dbReference type="Proteomes" id="UP000176192">
    <property type="component" value="Unassembled WGS sequence"/>
</dbReference>
<proteinExistence type="predicted"/>
<comment type="caution">
    <text evidence="2">The sequence shown here is derived from an EMBL/GenBank/DDBJ whole genome shotgun (WGS) entry which is preliminary data.</text>
</comment>
<dbReference type="Gene3D" id="2.40.260.10">
    <property type="entry name" value="Sortase"/>
    <property type="match status" value="1"/>
</dbReference>
<name>A0A1F6Y8D6_9BACT</name>
<evidence type="ECO:0008006" key="4">
    <source>
        <dbReference type="Google" id="ProtNLM"/>
    </source>
</evidence>
<dbReference type="InterPro" id="IPR005754">
    <property type="entry name" value="Sortase"/>
</dbReference>
<dbReference type="EMBL" id="MFVV01000038">
    <property type="protein sequence ID" value="OGJ02621.1"/>
    <property type="molecule type" value="Genomic_DNA"/>
</dbReference>
<keyword evidence="1" id="KW-0378">Hydrolase</keyword>
<dbReference type="Pfam" id="PF04203">
    <property type="entry name" value="Sortase"/>
    <property type="match status" value="1"/>
</dbReference>
<dbReference type="CDD" id="cd05829">
    <property type="entry name" value="Sortase_F"/>
    <property type="match status" value="1"/>
</dbReference>
<sequence>MRNNTKTILVGLVAVVSLGIFGVTSARTFWYAPNGEVIVNDSISVIPQKALAKENQPSSYPVRLKIPKIKVDAKIMQVGITKAGNMAAPSNFSDVGWYKYGAIPGEKGSAVIAGHVDRGAKFPAVFKRLGDLKKGDEIFVETAEGRDPIRFVVTGAKLYDYDAQAPEVFLEDNDTLLRLITCTGQFVKKYGTHDKRLVVTAVRVG</sequence>
<dbReference type="AlphaFoldDB" id="A0A1F6Y8D6"/>
<gene>
    <name evidence="2" type="ORF">A3G06_01085</name>
</gene>
<reference evidence="2 3" key="1">
    <citation type="journal article" date="2016" name="Nat. Commun.">
        <title>Thousands of microbial genomes shed light on interconnected biogeochemical processes in an aquifer system.</title>
        <authorList>
            <person name="Anantharaman K."/>
            <person name="Brown C.T."/>
            <person name="Hug L.A."/>
            <person name="Sharon I."/>
            <person name="Castelle C.J."/>
            <person name="Probst A.J."/>
            <person name="Thomas B.C."/>
            <person name="Singh A."/>
            <person name="Wilkins M.J."/>
            <person name="Karaoz U."/>
            <person name="Brodie E.L."/>
            <person name="Williams K.H."/>
            <person name="Hubbard S.S."/>
            <person name="Banfield J.F."/>
        </authorList>
    </citation>
    <scope>NUCLEOTIDE SEQUENCE [LARGE SCALE GENOMIC DNA]</scope>
</reference>
<dbReference type="InterPro" id="IPR023365">
    <property type="entry name" value="Sortase_dom-sf"/>
</dbReference>